<dbReference type="InterPro" id="IPR010730">
    <property type="entry name" value="HET"/>
</dbReference>
<feature type="transmembrane region" description="Helical" evidence="1">
    <location>
        <begin position="685"/>
        <end position="703"/>
    </location>
</feature>
<evidence type="ECO:0000256" key="1">
    <source>
        <dbReference type="SAM" id="Phobius"/>
    </source>
</evidence>
<gene>
    <name evidence="4" type="ORF">S7711_09590</name>
</gene>
<name>A0A084B6B3_STACB</name>
<proteinExistence type="predicted"/>
<evidence type="ECO:0000259" key="3">
    <source>
        <dbReference type="Pfam" id="PF26640"/>
    </source>
</evidence>
<reference evidence="4 5" key="1">
    <citation type="journal article" date="2014" name="BMC Genomics">
        <title>Comparative genome sequencing reveals chemotype-specific gene clusters in the toxigenic black mold Stachybotrys.</title>
        <authorList>
            <person name="Semeiks J."/>
            <person name="Borek D."/>
            <person name="Otwinowski Z."/>
            <person name="Grishin N.V."/>
        </authorList>
    </citation>
    <scope>NUCLEOTIDE SEQUENCE [LARGE SCALE GENOMIC DNA]</scope>
    <source>
        <strain evidence="5">CBS 109288 / IBT 7711</strain>
    </source>
</reference>
<dbReference type="Pfam" id="PF26640">
    <property type="entry name" value="DUF8212"/>
    <property type="match status" value="1"/>
</dbReference>
<sequence length="717" mass="80748">MRLINARTLTLEEFIPDEAPAYAILSHRWGDGEVTFADIQNQRRSPECKDAYLKLEKCCGQALDDGLEYAWIDTCCIDKSSSAELSEAINSMFTWYKMARICYAFLNDVEPGYINDKESMCCTSFRHSLWFTRGWTLQELLAPADVRFYSRDWTYIGSKATSIGLINSITGIYDAFLLNADLHNACIAERMSWASRRSVTRKEDAAYSLLGIFSINMPLIYGEGEENAFLRLQEELVKSSNDESLFAWHGPREQWSTNDTHHGASHFLRGGDSMGLFATSPSFFDKSADITRAVFGEPPSFIMMNGKIQMSVLVEKSANPSNGNVFLALLRCRTRYDFEHVLAIPLAMWNGVYYRVYGQPKPMKMNYWKRGHIRTMTVLLSPHAFHMRRNDTEAPFIIRTLPVGYRITAVEPPAAARNDVRSHIISTELKWENLWKMEYSGDEIVRMLLLEAEGQPEAPRLVLALTVKCEPGETRDRMGAVSSMAVLGSTDGLSRATTGGVPANDFGSFVSRAARVAKQHRISLASVFSIAGLLPETSHDVLERYSAVTAVEELVCGPALVVDILDRSSPSQDRQQNNNQVIVGGGLAVIVSLAWYIDQYHPVIFTPPWIGSIRPRQLSVAGLTLCSYSLVRYLWIAYGSLAVDYPLRKLRDNLVLLIGDDSLRYLVIQLVFCYLSLILAREPGFGVWVLEMGIVFLLVNINVPPRLMARPTRYWVH</sequence>
<accession>A0A084B6B3</accession>
<dbReference type="OrthoDB" id="194358at2759"/>
<dbReference type="PANTHER" id="PTHR10622">
    <property type="entry name" value="HET DOMAIN-CONTAINING PROTEIN"/>
    <property type="match status" value="1"/>
</dbReference>
<keyword evidence="1" id="KW-0812">Transmembrane</keyword>
<dbReference type="EMBL" id="KL647928">
    <property type="protein sequence ID" value="KEY73092.1"/>
    <property type="molecule type" value="Genomic_DNA"/>
</dbReference>
<dbReference type="Pfam" id="PF06985">
    <property type="entry name" value="HET"/>
    <property type="match status" value="1"/>
</dbReference>
<dbReference type="InterPro" id="IPR058525">
    <property type="entry name" value="DUF8212"/>
</dbReference>
<dbReference type="HOGENOM" id="CLU_385506_0_0_1"/>
<evidence type="ECO:0000259" key="2">
    <source>
        <dbReference type="Pfam" id="PF06985"/>
    </source>
</evidence>
<feature type="transmembrane region" description="Helical" evidence="1">
    <location>
        <begin position="617"/>
        <end position="641"/>
    </location>
</feature>
<feature type="domain" description="Heterokaryon incompatibility" evidence="2">
    <location>
        <begin position="22"/>
        <end position="109"/>
    </location>
</feature>
<dbReference type="AlphaFoldDB" id="A0A084B6B3"/>
<keyword evidence="1" id="KW-0472">Membrane</keyword>
<protein>
    <submittedName>
        <fullName evidence="4">Uncharacterized protein</fullName>
    </submittedName>
</protein>
<keyword evidence="1" id="KW-1133">Transmembrane helix</keyword>
<organism evidence="4 5">
    <name type="scientific">Stachybotrys chartarum (strain CBS 109288 / IBT 7711)</name>
    <name type="common">Toxic black mold</name>
    <name type="synonym">Stilbospora chartarum</name>
    <dbReference type="NCBI Taxonomy" id="1280523"/>
    <lineage>
        <taxon>Eukaryota</taxon>
        <taxon>Fungi</taxon>
        <taxon>Dikarya</taxon>
        <taxon>Ascomycota</taxon>
        <taxon>Pezizomycotina</taxon>
        <taxon>Sordariomycetes</taxon>
        <taxon>Hypocreomycetidae</taxon>
        <taxon>Hypocreales</taxon>
        <taxon>Stachybotryaceae</taxon>
        <taxon>Stachybotrys</taxon>
    </lineage>
</organism>
<dbReference type="Proteomes" id="UP000028045">
    <property type="component" value="Unassembled WGS sequence"/>
</dbReference>
<feature type="transmembrane region" description="Helical" evidence="1">
    <location>
        <begin position="662"/>
        <end position="679"/>
    </location>
</feature>
<keyword evidence="5" id="KW-1185">Reference proteome</keyword>
<feature type="domain" description="DUF8212" evidence="3">
    <location>
        <begin position="227"/>
        <end position="291"/>
    </location>
</feature>
<evidence type="ECO:0000313" key="5">
    <source>
        <dbReference type="Proteomes" id="UP000028045"/>
    </source>
</evidence>
<evidence type="ECO:0000313" key="4">
    <source>
        <dbReference type="EMBL" id="KEY73092.1"/>
    </source>
</evidence>
<dbReference type="PANTHER" id="PTHR10622:SF10">
    <property type="entry name" value="HET DOMAIN-CONTAINING PROTEIN"/>
    <property type="match status" value="1"/>
</dbReference>